<dbReference type="AlphaFoldDB" id="A0A9K3GMN3"/>
<dbReference type="Pfam" id="PF00270">
    <property type="entry name" value="DEAD"/>
    <property type="match status" value="1"/>
</dbReference>
<gene>
    <name evidence="6" type="ORF">KIPB_010595</name>
</gene>
<reference evidence="6 7" key="1">
    <citation type="journal article" date="2018" name="PLoS ONE">
        <title>The draft genome of Kipferlia bialata reveals reductive genome evolution in fornicate parasites.</title>
        <authorList>
            <person name="Tanifuji G."/>
            <person name="Takabayashi S."/>
            <person name="Kume K."/>
            <person name="Takagi M."/>
            <person name="Nakayama T."/>
            <person name="Kamikawa R."/>
            <person name="Inagaki Y."/>
            <person name="Hashimoto T."/>
        </authorList>
    </citation>
    <scope>NUCLEOTIDE SEQUENCE [LARGE SCALE GENOMIC DNA]</scope>
    <source>
        <strain evidence="6">NY0173</strain>
    </source>
</reference>
<feature type="domain" description="DEAD/DEAH-box helicase" evidence="5">
    <location>
        <begin position="17"/>
        <end position="99"/>
    </location>
</feature>
<feature type="non-terminal residue" evidence="6">
    <location>
        <position position="1"/>
    </location>
</feature>
<dbReference type="InterPro" id="IPR027417">
    <property type="entry name" value="P-loop_NTPase"/>
</dbReference>
<comment type="caution">
    <text evidence="6">The sequence shown here is derived from an EMBL/GenBank/DDBJ whole genome shotgun (WGS) entry which is preliminary data.</text>
</comment>
<keyword evidence="3" id="KW-0347">Helicase</keyword>
<protein>
    <recommendedName>
        <fullName evidence="5">DEAD/DEAH-box helicase domain-containing protein</fullName>
    </recommendedName>
</protein>
<proteinExistence type="predicted"/>
<evidence type="ECO:0000256" key="4">
    <source>
        <dbReference type="ARBA" id="ARBA00022840"/>
    </source>
</evidence>
<dbReference type="OrthoDB" id="10256806at2759"/>
<dbReference type="GO" id="GO:0016787">
    <property type="term" value="F:hydrolase activity"/>
    <property type="evidence" value="ECO:0007669"/>
    <property type="project" value="UniProtKB-KW"/>
</dbReference>
<organism evidence="6 7">
    <name type="scientific">Kipferlia bialata</name>
    <dbReference type="NCBI Taxonomy" id="797122"/>
    <lineage>
        <taxon>Eukaryota</taxon>
        <taxon>Metamonada</taxon>
        <taxon>Carpediemonas-like organisms</taxon>
        <taxon>Kipferlia</taxon>
    </lineage>
</organism>
<dbReference type="SUPFAM" id="SSF52540">
    <property type="entry name" value="P-loop containing nucleoside triphosphate hydrolases"/>
    <property type="match status" value="2"/>
</dbReference>
<evidence type="ECO:0000256" key="1">
    <source>
        <dbReference type="ARBA" id="ARBA00022741"/>
    </source>
</evidence>
<dbReference type="GO" id="GO:0005524">
    <property type="term" value="F:ATP binding"/>
    <property type="evidence" value="ECO:0007669"/>
    <property type="project" value="UniProtKB-KW"/>
</dbReference>
<dbReference type="Proteomes" id="UP000265618">
    <property type="component" value="Unassembled WGS sequence"/>
</dbReference>
<sequence>HYGQHLSLIVSLVSDPKDTACSQYFQLERGVHVLLITPDRLMTLLRPKHYGSALLRGVETLVLDGLDTMMAEAGGAMSKLLPLLPKQRQTAVLSASEDREQQLLESMAVNDSLSGTTAYPDLAFLEVVERYAPHMLERPESLRRLVDFIASGFICAFTKSIRARKVNMVAAVAVYVYSQTKDMTGGIPAGGYLNICRGVYVTLNGSKPLVPQLRMAPPLAFKDMPGRFKAPHAHPLIHDFLRHISIDIHNDKVYDAMRVCAHNIHQKRTRATQVTDGAKSQPDLKKSRNLLRSVRGIDRVPTGIRPEGVASGPALPRESLAELATKSRRVDNWKSLLVKTCEQHQVVMVTGATGCGKSTLVAPALAEAYPDSMILLLQPRRLATQRVADFICDQHPEWVYGRDVGVMMGHVNHAPHSCRIVVATTAMGLNILLA</sequence>
<accession>A0A9K3GMN3</accession>
<keyword evidence="2" id="KW-0378">Hydrolase</keyword>
<evidence type="ECO:0000259" key="5">
    <source>
        <dbReference type="Pfam" id="PF00270"/>
    </source>
</evidence>
<feature type="non-terminal residue" evidence="6">
    <location>
        <position position="434"/>
    </location>
</feature>
<keyword evidence="7" id="KW-1185">Reference proteome</keyword>
<dbReference type="PANTHER" id="PTHR18934">
    <property type="entry name" value="ATP-DEPENDENT RNA HELICASE"/>
    <property type="match status" value="1"/>
</dbReference>
<evidence type="ECO:0000313" key="6">
    <source>
        <dbReference type="EMBL" id="GIQ88363.1"/>
    </source>
</evidence>
<name>A0A9K3GMN3_9EUKA</name>
<dbReference type="EMBL" id="BDIP01004002">
    <property type="protein sequence ID" value="GIQ88363.1"/>
    <property type="molecule type" value="Genomic_DNA"/>
</dbReference>
<dbReference type="GO" id="GO:0003723">
    <property type="term" value="F:RNA binding"/>
    <property type="evidence" value="ECO:0007669"/>
    <property type="project" value="TreeGrafter"/>
</dbReference>
<evidence type="ECO:0000313" key="7">
    <source>
        <dbReference type="Proteomes" id="UP000265618"/>
    </source>
</evidence>
<dbReference type="InterPro" id="IPR011545">
    <property type="entry name" value="DEAD/DEAH_box_helicase_dom"/>
</dbReference>
<dbReference type="Gene3D" id="3.40.50.300">
    <property type="entry name" value="P-loop containing nucleotide triphosphate hydrolases"/>
    <property type="match status" value="2"/>
</dbReference>
<dbReference type="GO" id="GO:0004386">
    <property type="term" value="F:helicase activity"/>
    <property type="evidence" value="ECO:0007669"/>
    <property type="project" value="UniProtKB-KW"/>
</dbReference>
<evidence type="ECO:0000256" key="3">
    <source>
        <dbReference type="ARBA" id="ARBA00022806"/>
    </source>
</evidence>
<keyword evidence="1" id="KW-0547">Nucleotide-binding</keyword>
<keyword evidence="4" id="KW-0067">ATP-binding</keyword>
<dbReference type="PANTHER" id="PTHR18934:SF91">
    <property type="entry name" value="PRE-MRNA-SPLICING FACTOR ATP-DEPENDENT RNA HELICASE PRP16"/>
    <property type="match status" value="1"/>
</dbReference>
<evidence type="ECO:0000256" key="2">
    <source>
        <dbReference type="ARBA" id="ARBA00022801"/>
    </source>
</evidence>